<dbReference type="Proteomes" id="UP000184330">
    <property type="component" value="Unassembled WGS sequence"/>
</dbReference>
<dbReference type="EMBL" id="FJOG01000005">
    <property type="protein sequence ID" value="CZR54806.1"/>
    <property type="molecule type" value="Genomic_DNA"/>
</dbReference>
<dbReference type="OrthoDB" id="10671331at2759"/>
<evidence type="ECO:0000313" key="4">
    <source>
        <dbReference type="Proteomes" id="UP000184330"/>
    </source>
</evidence>
<evidence type="ECO:0000256" key="1">
    <source>
        <dbReference type="SAM" id="Coils"/>
    </source>
</evidence>
<organism evidence="3 4">
    <name type="scientific">Phialocephala subalpina</name>
    <dbReference type="NCBI Taxonomy" id="576137"/>
    <lineage>
        <taxon>Eukaryota</taxon>
        <taxon>Fungi</taxon>
        <taxon>Dikarya</taxon>
        <taxon>Ascomycota</taxon>
        <taxon>Pezizomycotina</taxon>
        <taxon>Leotiomycetes</taxon>
        <taxon>Helotiales</taxon>
        <taxon>Mollisiaceae</taxon>
        <taxon>Phialocephala</taxon>
        <taxon>Phialocephala fortinii species complex</taxon>
    </lineage>
</organism>
<keyword evidence="4" id="KW-1185">Reference proteome</keyword>
<proteinExistence type="predicted"/>
<evidence type="ECO:0000256" key="2">
    <source>
        <dbReference type="SAM" id="MobiDB-lite"/>
    </source>
</evidence>
<sequence length="313" mass="35054">MRKFLQNTLTMLNLEPESPNLVEDAEIKKLLALLAQANTKLSSAQENIDALEKTSQGLKSKVQAQGAELVARVIEISIVNEQCAVLETRLEDLGIEIKNMRAQAAKLQLALSTAHQQISLLHLLTEATVATRSRLFLCNKRTREGFHSVSCAEDEAIRQGNIIGHDGHWKLDVVLARMGKFSPEVMDRFKGFYGVAADADIRAPLAIEVLQMNAKMVSCLAGTARSHNQANNNDNDNNQPTKPKNDDDIFHEKFHEFGRIHNRLQKEHGNDYEGFNRALEANAQVKSHVAVMRLISGATSRKHHEYLFNRQSE</sequence>
<reference evidence="3 4" key="1">
    <citation type="submission" date="2016-03" db="EMBL/GenBank/DDBJ databases">
        <authorList>
            <person name="Ploux O."/>
        </authorList>
    </citation>
    <scope>NUCLEOTIDE SEQUENCE [LARGE SCALE GENOMIC DNA]</scope>
    <source>
        <strain evidence="3 4">UAMH 11012</strain>
    </source>
</reference>
<evidence type="ECO:0000313" key="3">
    <source>
        <dbReference type="EMBL" id="CZR54806.1"/>
    </source>
</evidence>
<keyword evidence="1" id="KW-0175">Coiled coil</keyword>
<accession>A0A1L7WPV0</accession>
<name>A0A1L7WPV0_9HELO</name>
<protein>
    <submittedName>
        <fullName evidence="3">Uncharacterized protein</fullName>
    </submittedName>
</protein>
<feature type="coiled-coil region" evidence="1">
    <location>
        <begin position="27"/>
        <end position="117"/>
    </location>
</feature>
<feature type="region of interest" description="Disordered" evidence="2">
    <location>
        <begin position="227"/>
        <end position="248"/>
    </location>
</feature>
<feature type="compositionally biased region" description="Low complexity" evidence="2">
    <location>
        <begin position="228"/>
        <end position="242"/>
    </location>
</feature>
<gene>
    <name evidence="3" type="ORF">PAC_04690</name>
</gene>
<dbReference type="AlphaFoldDB" id="A0A1L7WPV0"/>